<dbReference type="InterPro" id="IPR001123">
    <property type="entry name" value="LeuE-type"/>
</dbReference>
<keyword evidence="5 7" id="KW-1133">Transmembrane helix</keyword>
<feature type="transmembrane region" description="Helical" evidence="7">
    <location>
        <begin position="185"/>
        <end position="203"/>
    </location>
</feature>
<dbReference type="GO" id="GO:0042970">
    <property type="term" value="F:homoserine transmembrane transporter activity"/>
    <property type="evidence" value="ECO:0007669"/>
    <property type="project" value="TreeGrafter"/>
</dbReference>
<dbReference type="GO" id="GO:0005886">
    <property type="term" value="C:plasma membrane"/>
    <property type="evidence" value="ECO:0007669"/>
    <property type="project" value="UniProtKB-SubCell"/>
</dbReference>
<reference evidence="8 9" key="1">
    <citation type="submission" date="2015-03" db="EMBL/GenBank/DDBJ databases">
        <title>Draft genome sequence of Elstera litoralis.</title>
        <authorList>
            <person name="Rahalkar M.C."/>
            <person name="Dhakephalkar P.K."/>
            <person name="Pore S.D."/>
            <person name="Arora P."/>
            <person name="Kapse N.G."/>
            <person name="Pandit P.S."/>
        </authorList>
    </citation>
    <scope>NUCLEOTIDE SEQUENCE [LARGE SCALE GENOMIC DNA]</scope>
    <source>
        <strain evidence="8 9">Dia-1</strain>
    </source>
</reference>
<feature type="transmembrane region" description="Helical" evidence="7">
    <location>
        <begin position="145"/>
        <end position="173"/>
    </location>
</feature>
<dbReference type="Pfam" id="PF01810">
    <property type="entry name" value="LysE"/>
    <property type="match status" value="1"/>
</dbReference>
<evidence type="ECO:0000256" key="5">
    <source>
        <dbReference type="ARBA" id="ARBA00022989"/>
    </source>
</evidence>
<dbReference type="PANTHER" id="PTHR30086">
    <property type="entry name" value="ARGININE EXPORTER PROTEIN ARGO"/>
    <property type="match status" value="1"/>
</dbReference>
<feature type="transmembrane region" description="Helical" evidence="7">
    <location>
        <begin position="74"/>
        <end position="91"/>
    </location>
</feature>
<protein>
    <recommendedName>
        <fullName evidence="10">LysE family translocator</fullName>
    </recommendedName>
</protein>
<comment type="subcellular location">
    <subcellularLocation>
        <location evidence="1">Cell membrane</location>
        <topology evidence="1">Multi-pass membrane protein</topology>
    </subcellularLocation>
</comment>
<keyword evidence="9" id="KW-1185">Reference proteome</keyword>
<evidence type="ECO:0000256" key="7">
    <source>
        <dbReference type="SAM" id="Phobius"/>
    </source>
</evidence>
<name>A0A0F3ISW5_9PROT</name>
<evidence type="ECO:0008006" key="10">
    <source>
        <dbReference type="Google" id="ProtNLM"/>
    </source>
</evidence>
<dbReference type="Proteomes" id="UP000033774">
    <property type="component" value="Unassembled WGS sequence"/>
</dbReference>
<keyword evidence="3" id="KW-1003">Cell membrane</keyword>
<dbReference type="PIRSF" id="PIRSF006324">
    <property type="entry name" value="LeuE"/>
    <property type="match status" value="1"/>
</dbReference>
<dbReference type="RefSeq" id="WP_045775670.1">
    <property type="nucleotide sequence ID" value="NZ_LAJY01000227.1"/>
</dbReference>
<feature type="transmembrane region" description="Helical" evidence="7">
    <location>
        <begin position="6"/>
        <end position="26"/>
    </location>
</feature>
<evidence type="ECO:0000256" key="1">
    <source>
        <dbReference type="ARBA" id="ARBA00004651"/>
    </source>
</evidence>
<dbReference type="AlphaFoldDB" id="A0A0F3ISW5"/>
<keyword evidence="4 7" id="KW-0812">Transmembrane</keyword>
<evidence type="ECO:0000256" key="3">
    <source>
        <dbReference type="ARBA" id="ARBA00022475"/>
    </source>
</evidence>
<evidence type="ECO:0000256" key="4">
    <source>
        <dbReference type="ARBA" id="ARBA00022692"/>
    </source>
</evidence>
<sequence>MDLNIILTFAGLCAVISIMPGPNAMMTMAQGITNGARGAVWTIAGSILCLAGFMLISALGAGAILMASPTLFEIVRWAGVGYLVFLALQAWRAPPMVAEARVAEKRASLAALFAKGFATSLSNPKAILFWGALFPPFLDPAVPVALQIAVLGSIAFSIELAVMLGYGLGAVFLSRELAKRGKTTIFNKVSGGAMLGAAAFLATK</sequence>
<dbReference type="EMBL" id="LAJY01000227">
    <property type="protein sequence ID" value="KJV09717.1"/>
    <property type="molecule type" value="Genomic_DNA"/>
</dbReference>
<feature type="transmembrane region" description="Helical" evidence="7">
    <location>
        <begin position="38"/>
        <end position="68"/>
    </location>
</feature>
<feature type="transmembrane region" description="Helical" evidence="7">
    <location>
        <begin position="112"/>
        <end position="133"/>
    </location>
</feature>
<dbReference type="PANTHER" id="PTHR30086:SF14">
    <property type="entry name" value="HOMOSERINE_HOMOSERINE LACTONE EFFLUX PROTEIN"/>
    <property type="match status" value="1"/>
</dbReference>
<keyword evidence="6 7" id="KW-0472">Membrane</keyword>
<comment type="similarity">
    <text evidence="2">Belongs to the Rht family.</text>
</comment>
<dbReference type="OrthoDB" id="9804822at2"/>
<comment type="caution">
    <text evidence="8">The sequence shown here is derived from an EMBL/GenBank/DDBJ whole genome shotgun (WGS) entry which is preliminary data.</text>
</comment>
<accession>A0A0F3ISW5</accession>
<evidence type="ECO:0000256" key="6">
    <source>
        <dbReference type="ARBA" id="ARBA00023136"/>
    </source>
</evidence>
<evidence type="ECO:0000313" key="8">
    <source>
        <dbReference type="EMBL" id="KJV09717.1"/>
    </source>
</evidence>
<evidence type="ECO:0000256" key="2">
    <source>
        <dbReference type="ARBA" id="ARBA00007928"/>
    </source>
</evidence>
<gene>
    <name evidence="8" type="ORF">VZ95_09735</name>
</gene>
<proteinExistence type="inferred from homology"/>
<organism evidence="8 9">
    <name type="scientific">Elstera litoralis</name>
    <dbReference type="NCBI Taxonomy" id="552518"/>
    <lineage>
        <taxon>Bacteria</taxon>
        <taxon>Pseudomonadati</taxon>
        <taxon>Pseudomonadota</taxon>
        <taxon>Alphaproteobacteria</taxon>
        <taxon>Rhodospirillales</taxon>
        <taxon>Rhodospirillaceae</taxon>
        <taxon>Elstera</taxon>
    </lineage>
</organism>
<evidence type="ECO:0000313" key="9">
    <source>
        <dbReference type="Proteomes" id="UP000033774"/>
    </source>
</evidence>